<dbReference type="eggNOG" id="ENOG50334EJ">
    <property type="taxonomic scope" value="Bacteria"/>
</dbReference>
<gene>
    <name evidence="1" type="ORF">MYP_4678</name>
</gene>
<organism evidence="1 2">
    <name type="scientific">Sporocytophaga myxococcoides</name>
    <dbReference type="NCBI Taxonomy" id="153721"/>
    <lineage>
        <taxon>Bacteria</taxon>
        <taxon>Pseudomonadati</taxon>
        <taxon>Bacteroidota</taxon>
        <taxon>Cytophagia</taxon>
        <taxon>Cytophagales</taxon>
        <taxon>Cytophagaceae</taxon>
        <taxon>Sporocytophaga</taxon>
    </lineage>
</organism>
<dbReference type="Proteomes" id="UP000030185">
    <property type="component" value="Unassembled WGS sequence"/>
</dbReference>
<proteinExistence type="predicted"/>
<comment type="caution">
    <text evidence="1">The sequence shown here is derived from an EMBL/GenBank/DDBJ whole genome shotgun (WGS) entry which is preliminary data.</text>
</comment>
<dbReference type="OrthoDB" id="929989at2"/>
<protein>
    <submittedName>
        <fullName evidence="1">Uncharacterized protein</fullName>
    </submittedName>
</protein>
<sequence length="345" mass="39626">MKKGVNNSMERILLVNLIALFLIILIPSCKEAAHHESNSSQVPTQLIYSGIKYTTVDSLENGFKFNIVSIDTLTNEKSNVIQVDFSIASSDQFWKELKTQGIEAVYISLSCTGLKRYTSPINYYSEKFLSLHDEFLLVKEGNRIFNCAIPIRSLELSKGKHELNLVVEAIPVRFKQDSLKSDLKEIDYFSHKSIAFKKIKFQINAPELIYTSIEVLKFKLNTKVCDPSKFDYAFGGTGFPDLFWDIQCGDDYIYHSPQIKNVIQYNKPYQSNYFLCTPNDKITIRAVDFDKGPFNTQHDIIETWSGNINDISIAHPDTFVFGNLEYLIVQRKEPKKAPDKRRKNK</sequence>
<dbReference type="STRING" id="153721.MYP_4678"/>
<reference evidence="1 2" key="1">
    <citation type="submission" date="2014-09" db="EMBL/GenBank/DDBJ databases">
        <title>Sporocytophaga myxococcoides PG-01 genome sequencing.</title>
        <authorList>
            <person name="Liu L."/>
            <person name="Gao P.J."/>
            <person name="Chen G.J."/>
            <person name="Wang L.S."/>
        </authorList>
    </citation>
    <scope>NUCLEOTIDE SEQUENCE [LARGE SCALE GENOMIC DNA]</scope>
    <source>
        <strain evidence="1 2">PG-01</strain>
    </source>
</reference>
<accession>A0A098LMV6</accession>
<dbReference type="RefSeq" id="WP_045468914.1">
    <property type="nucleotide sequence ID" value="NZ_BBLT01000013.1"/>
</dbReference>
<evidence type="ECO:0000313" key="1">
    <source>
        <dbReference type="EMBL" id="GAL87448.1"/>
    </source>
</evidence>
<dbReference type="AlphaFoldDB" id="A0A098LMV6"/>
<name>A0A098LMV6_9BACT</name>
<dbReference type="EMBL" id="BBLT01000013">
    <property type="protein sequence ID" value="GAL87448.1"/>
    <property type="molecule type" value="Genomic_DNA"/>
</dbReference>
<keyword evidence="2" id="KW-1185">Reference proteome</keyword>
<evidence type="ECO:0000313" key="2">
    <source>
        <dbReference type="Proteomes" id="UP000030185"/>
    </source>
</evidence>